<gene>
    <name evidence="1" type="ORF">EJF14_10385</name>
</gene>
<keyword evidence="2" id="KW-1185">Reference proteome</keyword>
<evidence type="ECO:0000313" key="1">
    <source>
        <dbReference type="EMBL" id="QFZ25294.1"/>
    </source>
</evidence>
<reference evidence="2" key="1">
    <citation type="journal article" date="2019" name="MBio">
        <title>Comparative genomics for the elucidation of multidrug resistance (MDR) in Candida lusitaniae.</title>
        <authorList>
            <person name="Kannan A."/>
            <person name="Asner S.A."/>
            <person name="Trachsel E."/>
            <person name="Kelly S."/>
            <person name="Parker J."/>
            <person name="Sanglard D."/>
        </authorList>
    </citation>
    <scope>NUCLEOTIDE SEQUENCE [LARGE SCALE GENOMIC DNA]</scope>
    <source>
        <strain evidence="2">P1</strain>
    </source>
</reference>
<protein>
    <submittedName>
        <fullName evidence="1">Uncharacterized ATP-dependent helicase</fullName>
    </submittedName>
</protein>
<keyword evidence="1" id="KW-0547">Nucleotide-binding</keyword>
<sequence>MADEVIDLEIKKYLQDNEITEEQKSFNELDGEAKLARLDNLIQRSQLYSQIILDNIMEKSLEKKRMAKKEAKKGSETKAANDSESDEGVYVRRRRQKVASSHSSSSSDSDSHSDSDSASSVPSNSTAKFPVISESPTDGKNKHNEHKKKTEDESPVTKSSQPTKPILVESNESSGDDEFFSMASGSEIEEKDQGANKTTRDKDRVTTAQSLRNTKQDTRSGNTKKQNFNQANNSKTNNINSGRKASSNIEVTEVLSGDSSDDLVITGEKTRVSARDTRHSKFAARKRRPEDSSSDDDHKRSRIGKDTRMKHKNVSKKSAKTRRALVKAQANHDSMQPALLTGCTMKDYQLEGLEWLITLYENGLNGILADEMGLGKTLQSIAILCHLFEHGVKGPFLIVAPLSTVSNWCREFENFAPKLKVMQYTGDKESRKSYIFGASSFKKHRWNVVVTSYQLVVRDFRKMSRINWKYLVVDEGHRLKNFDCLLVQFLRRLKVENRLLLTGTPLQNNLKELWSLLNFILPDIFQDLELFESWFDFESMGEAAAIDVSSEDKAKISNEVQDRLVKSLHTILKPFMLRRMKKEVMKDLPPKKEYIVYTELTPLQKIFYKSIIHGDLKHTVLTFHLKEYLLCNHPDLFKTEEDLNFVDGFLDFNQGRLSNKRERVAKYDRKTLMMLEQDSMKEFVVSDYSDDGSSSSENDADIHNVAESDTTIDLAANAEAVDKEFADLLADFQTNQSQQNAISNQESKMDIVDVQNQPGSKISILLNSEDSESERRPQSIIDGRKNSAVKSDDSENQMNHIKKDSSEFNSKTKQEPQPNAASEEPEVIEILSGDSDSETELRAVKDTPRHELQSNVILKLLPRFTRNLSRMRLLNRVMQLRNVCGSHYVYYEPLADDNEDDAYLAHLIFRNSGKVQLLKQLLDPLLKGGHKVLIFSQFTKILELIGVCLDEDKIKYSLLTGNISQDEREDEIALFNSEDEDSTKIFFLSTRAGGLGINLTTADTVILFDSDWNPQMDIQAMGRAHRIGQTKPVKVFRFVVRDSVEEILLFKSFSKRALEQKVIKSNNFGKSTVARQLIDKNIDLTKITRLSNIWNIEQRLDHAKTSINYSTSRVLIESQEPLEGVTEEEMKELMDRSSECYARETSEFANITTFEVSSAEAE</sequence>
<dbReference type="EMBL" id="CP038484">
    <property type="protein sequence ID" value="QFZ25294.1"/>
    <property type="molecule type" value="Genomic_DNA"/>
</dbReference>
<keyword evidence="1" id="KW-0067">ATP-binding</keyword>
<evidence type="ECO:0000313" key="2">
    <source>
        <dbReference type="Proteomes" id="UP000326582"/>
    </source>
</evidence>
<accession>A0ACD0WCP1</accession>
<organism evidence="1 2">
    <name type="scientific">Clavispora lusitaniae</name>
    <name type="common">Candida lusitaniae</name>
    <dbReference type="NCBI Taxonomy" id="36911"/>
    <lineage>
        <taxon>Eukaryota</taxon>
        <taxon>Fungi</taxon>
        <taxon>Dikarya</taxon>
        <taxon>Ascomycota</taxon>
        <taxon>Saccharomycotina</taxon>
        <taxon>Pichiomycetes</taxon>
        <taxon>Metschnikowiaceae</taxon>
        <taxon>Clavispora</taxon>
    </lineage>
</organism>
<proteinExistence type="predicted"/>
<keyword evidence="1" id="KW-0347">Helicase</keyword>
<keyword evidence="1" id="KW-0378">Hydrolase</keyword>
<name>A0ACD0WCP1_CLALS</name>
<dbReference type="Proteomes" id="UP000326582">
    <property type="component" value="Chromosome 1"/>
</dbReference>